<protein>
    <submittedName>
        <fullName evidence="2">Uncharacterized protein</fullName>
    </submittedName>
</protein>
<dbReference type="Proteomes" id="UP000007058">
    <property type="component" value="Chromosome"/>
</dbReference>
<reference evidence="2 3" key="1">
    <citation type="journal article" date="2005" name="DNA Res.">
        <title>Complete genome sequence of the facultative anaerobic magnetotactic bacterium Magnetospirillum sp. strain AMB-1.</title>
        <authorList>
            <person name="Matsunaga T."/>
            <person name="Okamura Y."/>
            <person name="Fukuda Y."/>
            <person name="Wahyudi A.T."/>
            <person name="Murase Y."/>
            <person name="Takeyama H."/>
        </authorList>
    </citation>
    <scope>NUCLEOTIDE SEQUENCE [LARGE SCALE GENOMIC DNA]</scope>
    <source>
        <strain evidence="3">ATCC 700264 / AMB-1</strain>
    </source>
</reference>
<dbReference type="AlphaFoldDB" id="Q2W1F3"/>
<dbReference type="EMBL" id="AP007255">
    <property type="protein sequence ID" value="BAE52322.1"/>
    <property type="molecule type" value="Genomic_DNA"/>
</dbReference>
<feature type="region of interest" description="Disordered" evidence="1">
    <location>
        <begin position="1"/>
        <end position="32"/>
    </location>
</feature>
<keyword evidence="3" id="KW-1185">Reference proteome</keyword>
<gene>
    <name evidence="2" type="ordered locus">amb3518</name>
</gene>
<name>Q2W1F3_PARM1</name>
<evidence type="ECO:0000313" key="2">
    <source>
        <dbReference type="EMBL" id="BAE52322.1"/>
    </source>
</evidence>
<evidence type="ECO:0000256" key="1">
    <source>
        <dbReference type="SAM" id="MobiDB-lite"/>
    </source>
</evidence>
<dbReference type="STRING" id="342108.amb3518"/>
<evidence type="ECO:0000313" key="3">
    <source>
        <dbReference type="Proteomes" id="UP000007058"/>
    </source>
</evidence>
<proteinExistence type="predicted"/>
<dbReference type="KEGG" id="mag:amb3518"/>
<sequence length="109" mass="12820">MDKIRQGRGEREYPGGRRRRPPGLCPAHLEGKTMTDPYKNMLAMQQAMLEGWMNSTNQMMQYFKHLMELQERLLRQATFGRDHVEIDDGPSFTGKYGKRRFDIDPEKDV</sequence>
<feature type="compositionally biased region" description="Basic and acidic residues" evidence="1">
    <location>
        <begin position="1"/>
        <end position="15"/>
    </location>
</feature>
<organism evidence="2 3">
    <name type="scientific">Paramagnetospirillum magneticum (strain ATCC 700264 / AMB-1)</name>
    <name type="common">Magnetospirillum magneticum</name>
    <dbReference type="NCBI Taxonomy" id="342108"/>
    <lineage>
        <taxon>Bacteria</taxon>
        <taxon>Pseudomonadati</taxon>
        <taxon>Pseudomonadota</taxon>
        <taxon>Alphaproteobacteria</taxon>
        <taxon>Rhodospirillales</taxon>
        <taxon>Magnetospirillaceae</taxon>
        <taxon>Paramagnetospirillum</taxon>
    </lineage>
</organism>
<accession>Q2W1F3</accession>
<dbReference type="HOGENOM" id="CLU_2180658_0_0_5"/>